<evidence type="ECO:0000256" key="1">
    <source>
        <dbReference type="SAM" id="Phobius"/>
    </source>
</evidence>
<evidence type="ECO:0000313" key="3">
    <source>
        <dbReference type="Proteomes" id="UP001596058"/>
    </source>
</evidence>
<organism evidence="2 3">
    <name type="scientific">Nonomuraea insulae</name>
    <dbReference type="NCBI Taxonomy" id="1616787"/>
    <lineage>
        <taxon>Bacteria</taxon>
        <taxon>Bacillati</taxon>
        <taxon>Actinomycetota</taxon>
        <taxon>Actinomycetes</taxon>
        <taxon>Streptosporangiales</taxon>
        <taxon>Streptosporangiaceae</taxon>
        <taxon>Nonomuraea</taxon>
    </lineage>
</organism>
<keyword evidence="3" id="KW-1185">Reference proteome</keyword>
<feature type="transmembrane region" description="Helical" evidence="1">
    <location>
        <begin position="233"/>
        <end position="254"/>
    </location>
</feature>
<sequence length="259" mass="27237">MKAVLSSEWLKIRSVRSTYLILGLSLGTVLLGLALAVMAAGMYDSAPPERQPIAQIADLEEVLAIVPQLCMGILGTLAITSEYATGLIRTTLSIVPRRWPVLTAKSLIVGALGLVVGTVAVFGTYFVTRVVLGDRFSGAYTTPFGDRLPLLIALSLTVPLFALLGVGFGALLRSSAGAIALIVGLVYVVPMIIGHVPEPWSERLGSLMIGALPREITGDIITTSVYGSLLPPAAAATVMIAYAAVPLLAATWLVRRRDA</sequence>
<proteinExistence type="predicted"/>
<protein>
    <submittedName>
        <fullName evidence="2">ABC transporter permease subunit</fullName>
    </submittedName>
</protein>
<keyword evidence="1" id="KW-0812">Transmembrane</keyword>
<accession>A0ABW1CIL9</accession>
<comment type="caution">
    <text evidence="2">The sequence shown here is derived from an EMBL/GenBank/DDBJ whole genome shotgun (WGS) entry which is preliminary data.</text>
</comment>
<reference evidence="3" key="1">
    <citation type="journal article" date="2019" name="Int. J. Syst. Evol. Microbiol.">
        <title>The Global Catalogue of Microorganisms (GCM) 10K type strain sequencing project: providing services to taxonomists for standard genome sequencing and annotation.</title>
        <authorList>
            <consortium name="The Broad Institute Genomics Platform"/>
            <consortium name="The Broad Institute Genome Sequencing Center for Infectious Disease"/>
            <person name="Wu L."/>
            <person name="Ma J."/>
        </authorList>
    </citation>
    <scope>NUCLEOTIDE SEQUENCE [LARGE SCALE GENOMIC DNA]</scope>
    <source>
        <strain evidence="3">CCUG 53903</strain>
    </source>
</reference>
<name>A0ABW1CIL9_9ACTN</name>
<feature type="transmembrane region" description="Helical" evidence="1">
    <location>
        <begin position="148"/>
        <end position="171"/>
    </location>
</feature>
<keyword evidence="1" id="KW-1133">Transmembrane helix</keyword>
<feature type="transmembrane region" description="Helical" evidence="1">
    <location>
        <begin position="63"/>
        <end position="85"/>
    </location>
</feature>
<evidence type="ECO:0000313" key="2">
    <source>
        <dbReference type="EMBL" id="MFC5825559.1"/>
    </source>
</evidence>
<dbReference type="RefSeq" id="WP_379515070.1">
    <property type="nucleotide sequence ID" value="NZ_JBHSPA010000022.1"/>
</dbReference>
<feature type="transmembrane region" description="Helical" evidence="1">
    <location>
        <begin position="20"/>
        <end position="43"/>
    </location>
</feature>
<dbReference type="Proteomes" id="UP001596058">
    <property type="component" value="Unassembled WGS sequence"/>
</dbReference>
<feature type="transmembrane region" description="Helical" evidence="1">
    <location>
        <begin position="106"/>
        <end position="128"/>
    </location>
</feature>
<gene>
    <name evidence="2" type="ORF">ACFPZ3_16995</name>
</gene>
<feature type="transmembrane region" description="Helical" evidence="1">
    <location>
        <begin position="178"/>
        <end position="196"/>
    </location>
</feature>
<keyword evidence="1" id="KW-0472">Membrane</keyword>
<dbReference type="EMBL" id="JBHSPA010000022">
    <property type="protein sequence ID" value="MFC5825559.1"/>
    <property type="molecule type" value="Genomic_DNA"/>
</dbReference>